<reference evidence="2" key="2">
    <citation type="journal article" date="2015" name="Fish Shellfish Immunol.">
        <title>Early steps in the European eel (Anguilla anguilla)-Vibrio vulnificus interaction in the gills: Role of the RtxA13 toxin.</title>
        <authorList>
            <person name="Callol A."/>
            <person name="Pajuelo D."/>
            <person name="Ebbesson L."/>
            <person name="Teles M."/>
            <person name="MacKenzie S."/>
            <person name="Amaro C."/>
        </authorList>
    </citation>
    <scope>NUCLEOTIDE SEQUENCE</scope>
</reference>
<keyword evidence="1" id="KW-0732">Signal</keyword>
<dbReference type="EMBL" id="GBXM01049820">
    <property type="protein sequence ID" value="JAH58757.1"/>
    <property type="molecule type" value="Transcribed_RNA"/>
</dbReference>
<evidence type="ECO:0000313" key="2">
    <source>
        <dbReference type="EMBL" id="JAH58757.1"/>
    </source>
</evidence>
<protein>
    <submittedName>
        <fullName evidence="2">Uncharacterized protein</fullName>
    </submittedName>
</protein>
<feature type="chain" id="PRO_5002432907" evidence="1">
    <location>
        <begin position="25"/>
        <end position="56"/>
    </location>
</feature>
<proteinExistence type="predicted"/>
<feature type="signal peptide" evidence="1">
    <location>
        <begin position="1"/>
        <end position="24"/>
    </location>
</feature>
<sequence>MGNPSFSFSMRTFFRATFFPVCLCLALNTSPKVPWPIFASFSYFENSSQKGNSTPS</sequence>
<dbReference type="AlphaFoldDB" id="A0A0E9TZ64"/>
<name>A0A0E9TZ64_ANGAN</name>
<accession>A0A0E9TZ64</accession>
<reference evidence="2" key="1">
    <citation type="submission" date="2014-11" db="EMBL/GenBank/DDBJ databases">
        <authorList>
            <person name="Amaro Gonzalez C."/>
        </authorList>
    </citation>
    <scope>NUCLEOTIDE SEQUENCE</scope>
</reference>
<organism evidence="2">
    <name type="scientific">Anguilla anguilla</name>
    <name type="common">European freshwater eel</name>
    <name type="synonym">Muraena anguilla</name>
    <dbReference type="NCBI Taxonomy" id="7936"/>
    <lineage>
        <taxon>Eukaryota</taxon>
        <taxon>Metazoa</taxon>
        <taxon>Chordata</taxon>
        <taxon>Craniata</taxon>
        <taxon>Vertebrata</taxon>
        <taxon>Euteleostomi</taxon>
        <taxon>Actinopterygii</taxon>
        <taxon>Neopterygii</taxon>
        <taxon>Teleostei</taxon>
        <taxon>Anguilliformes</taxon>
        <taxon>Anguillidae</taxon>
        <taxon>Anguilla</taxon>
    </lineage>
</organism>
<evidence type="ECO:0000256" key="1">
    <source>
        <dbReference type="SAM" id="SignalP"/>
    </source>
</evidence>